<dbReference type="PaxDb" id="55529-EKX41802"/>
<dbReference type="SMART" id="SM00228">
    <property type="entry name" value="PDZ"/>
    <property type="match status" value="1"/>
</dbReference>
<feature type="region of interest" description="Disordered" evidence="1">
    <location>
        <begin position="1"/>
        <end position="80"/>
    </location>
</feature>
<dbReference type="Proteomes" id="UP000011087">
    <property type="component" value="Unassembled WGS sequence"/>
</dbReference>
<name>L1J0I8_GUITC</name>
<dbReference type="InterPro" id="IPR041489">
    <property type="entry name" value="PDZ_6"/>
</dbReference>
<accession>L1J0I8</accession>
<reference evidence="4" key="3">
    <citation type="submission" date="2015-06" db="UniProtKB">
        <authorList>
            <consortium name="EnsemblProtists"/>
        </authorList>
    </citation>
    <scope>IDENTIFICATION</scope>
</reference>
<dbReference type="InterPro" id="IPR001478">
    <property type="entry name" value="PDZ"/>
</dbReference>
<dbReference type="Pfam" id="PF17820">
    <property type="entry name" value="PDZ_6"/>
    <property type="match status" value="1"/>
</dbReference>
<dbReference type="AlphaFoldDB" id="L1J0I8"/>
<feature type="compositionally biased region" description="Polar residues" evidence="1">
    <location>
        <begin position="67"/>
        <end position="80"/>
    </location>
</feature>
<dbReference type="EMBL" id="JH993021">
    <property type="protein sequence ID" value="EKX41802.1"/>
    <property type="molecule type" value="Genomic_DNA"/>
</dbReference>
<dbReference type="GeneID" id="17298408"/>
<evidence type="ECO:0000313" key="4">
    <source>
        <dbReference type="EnsemblProtists" id="EKX41802"/>
    </source>
</evidence>
<protein>
    <recommendedName>
        <fullName evidence="2">PDZ domain-containing protein</fullName>
    </recommendedName>
</protein>
<organism evidence="3">
    <name type="scientific">Guillardia theta (strain CCMP2712)</name>
    <name type="common">Cryptophyte</name>
    <dbReference type="NCBI Taxonomy" id="905079"/>
    <lineage>
        <taxon>Eukaryota</taxon>
        <taxon>Cryptophyceae</taxon>
        <taxon>Pyrenomonadales</taxon>
        <taxon>Geminigeraceae</taxon>
        <taxon>Guillardia</taxon>
    </lineage>
</organism>
<feature type="compositionally biased region" description="Low complexity" evidence="1">
    <location>
        <begin position="47"/>
        <end position="60"/>
    </location>
</feature>
<evidence type="ECO:0000259" key="2">
    <source>
        <dbReference type="PROSITE" id="PS50106"/>
    </source>
</evidence>
<evidence type="ECO:0000313" key="3">
    <source>
        <dbReference type="EMBL" id="EKX41802.1"/>
    </source>
</evidence>
<reference evidence="3 5" key="1">
    <citation type="journal article" date="2012" name="Nature">
        <title>Algal genomes reveal evolutionary mosaicism and the fate of nucleomorphs.</title>
        <authorList>
            <consortium name="DOE Joint Genome Institute"/>
            <person name="Curtis B.A."/>
            <person name="Tanifuji G."/>
            <person name="Burki F."/>
            <person name="Gruber A."/>
            <person name="Irimia M."/>
            <person name="Maruyama S."/>
            <person name="Arias M.C."/>
            <person name="Ball S.G."/>
            <person name="Gile G.H."/>
            <person name="Hirakawa Y."/>
            <person name="Hopkins J.F."/>
            <person name="Kuo A."/>
            <person name="Rensing S.A."/>
            <person name="Schmutz J."/>
            <person name="Symeonidi A."/>
            <person name="Elias M."/>
            <person name="Eveleigh R.J."/>
            <person name="Herman E.K."/>
            <person name="Klute M.J."/>
            <person name="Nakayama T."/>
            <person name="Obornik M."/>
            <person name="Reyes-Prieto A."/>
            <person name="Armbrust E.V."/>
            <person name="Aves S.J."/>
            <person name="Beiko R.G."/>
            <person name="Coutinho P."/>
            <person name="Dacks J.B."/>
            <person name="Durnford D.G."/>
            <person name="Fast N.M."/>
            <person name="Green B.R."/>
            <person name="Grisdale C.J."/>
            <person name="Hempel F."/>
            <person name="Henrissat B."/>
            <person name="Hoppner M.P."/>
            <person name="Ishida K."/>
            <person name="Kim E."/>
            <person name="Koreny L."/>
            <person name="Kroth P.G."/>
            <person name="Liu Y."/>
            <person name="Malik S.B."/>
            <person name="Maier U.G."/>
            <person name="McRose D."/>
            <person name="Mock T."/>
            <person name="Neilson J.A."/>
            <person name="Onodera N.T."/>
            <person name="Poole A.M."/>
            <person name="Pritham E.J."/>
            <person name="Richards T.A."/>
            <person name="Rocap G."/>
            <person name="Roy S.W."/>
            <person name="Sarai C."/>
            <person name="Schaack S."/>
            <person name="Shirato S."/>
            <person name="Slamovits C.H."/>
            <person name="Spencer D.F."/>
            <person name="Suzuki S."/>
            <person name="Worden A.Z."/>
            <person name="Zauner S."/>
            <person name="Barry K."/>
            <person name="Bell C."/>
            <person name="Bharti A.K."/>
            <person name="Crow J.A."/>
            <person name="Grimwood J."/>
            <person name="Kramer R."/>
            <person name="Lindquist E."/>
            <person name="Lucas S."/>
            <person name="Salamov A."/>
            <person name="McFadden G.I."/>
            <person name="Lane C.E."/>
            <person name="Keeling P.J."/>
            <person name="Gray M.W."/>
            <person name="Grigoriev I.V."/>
            <person name="Archibald J.M."/>
        </authorList>
    </citation>
    <scope>NUCLEOTIDE SEQUENCE</scope>
    <source>
        <strain evidence="3 5">CCMP2712</strain>
    </source>
</reference>
<dbReference type="CDD" id="cd06782">
    <property type="entry name" value="cpPDZ_CPP-like"/>
    <property type="match status" value="1"/>
</dbReference>
<sequence>MALRSEEDLAPLLFPDVLFNPQATEGQEEQANEPEESQDSDVPPAPDVSDASGDSSSLASNVDRSTETATHQQLLSPAEFQQDNEAMSKISWKPSLNDGFPDFEHGPRKFDRSLCCDVLSDVPATFYDHWSGLNFSREAARTLRRYGQNMGYFSYEMSEPKKFVRFFDKLEWNCVGLMIQTTEDDELVIADVVAGGPACQSGLAAGDVLVSVDRTSATSLDKVCAALSGPAGNEVELVVRRGGARLGPLAVKRVRCDRAVASRRVSSSYEDVPFYISQQDQDSAVHEARARVQMIRDRVYAAARQKMRGRRSPTTHTLTNLPAALTDEVGTCV</sequence>
<dbReference type="PROSITE" id="PS50106">
    <property type="entry name" value="PDZ"/>
    <property type="match status" value="1"/>
</dbReference>
<reference evidence="5" key="2">
    <citation type="submission" date="2012-11" db="EMBL/GenBank/DDBJ databases">
        <authorList>
            <person name="Kuo A."/>
            <person name="Curtis B.A."/>
            <person name="Tanifuji G."/>
            <person name="Burki F."/>
            <person name="Gruber A."/>
            <person name="Irimia M."/>
            <person name="Maruyama S."/>
            <person name="Arias M.C."/>
            <person name="Ball S.G."/>
            <person name="Gile G.H."/>
            <person name="Hirakawa Y."/>
            <person name="Hopkins J.F."/>
            <person name="Rensing S.A."/>
            <person name="Schmutz J."/>
            <person name="Symeonidi A."/>
            <person name="Elias M."/>
            <person name="Eveleigh R.J."/>
            <person name="Herman E.K."/>
            <person name="Klute M.J."/>
            <person name="Nakayama T."/>
            <person name="Obornik M."/>
            <person name="Reyes-Prieto A."/>
            <person name="Armbrust E.V."/>
            <person name="Aves S.J."/>
            <person name="Beiko R.G."/>
            <person name="Coutinho P."/>
            <person name="Dacks J.B."/>
            <person name="Durnford D.G."/>
            <person name="Fast N.M."/>
            <person name="Green B.R."/>
            <person name="Grisdale C."/>
            <person name="Hempe F."/>
            <person name="Henrissat B."/>
            <person name="Hoppner M.P."/>
            <person name="Ishida K.-I."/>
            <person name="Kim E."/>
            <person name="Koreny L."/>
            <person name="Kroth P.G."/>
            <person name="Liu Y."/>
            <person name="Malik S.-B."/>
            <person name="Maier U.G."/>
            <person name="McRose D."/>
            <person name="Mock T."/>
            <person name="Neilson J.A."/>
            <person name="Onodera N.T."/>
            <person name="Poole A.M."/>
            <person name="Pritham E.J."/>
            <person name="Richards T.A."/>
            <person name="Rocap G."/>
            <person name="Roy S.W."/>
            <person name="Sarai C."/>
            <person name="Schaack S."/>
            <person name="Shirato S."/>
            <person name="Slamovits C.H."/>
            <person name="Spencer D.F."/>
            <person name="Suzuki S."/>
            <person name="Worden A.Z."/>
            <person name="Zauner S."/>
            <person name="Barry K."/>
            <person name="Bell C."/>
            <person name="Bharti A.K."/>
            <person name="Crow J.A."/>
            <person name="Grimwood J."/>
            <person name="Kramer R."/>
            <person name="Lindquist E."/>
            <person name="Lucas S."/>
            <person name="Salamov A."/>
            <person name="McFadden G.I."/>
            <person name="Lane C.E."/>
            <person name="Keeling P.J."/>
            <person name="Gray M.W."/>
            <person name="Grigoriev I.V."/>
            <person name="Archibald J.M."/>
        </authorList>
    </citation>
    <scope>NUCLEOTIDE SEQUENCE</scope>
    <source>
        <strain evidence="5">CCMP2712</strain>
    </source>
</reference>
<dbReference type="EnsemblProtists" id="EKX41802">
    <property type="protein sequence ID" value="EKX41802"/>
    <property type="gene ID" value="GUITHDRAFT_153753"/>
</dbReference>
<gene>
    <name evidence="3" type="ORF">GUITHDRAFT_153753</name>
</gene>
<dbReference type="InterPro" id="IPR036034">
    <property type="entry name" value="PDZ_sf"/>
</dbReference>
<feature type="domain" description="PDZ" evidence="2">
    <location>
        <begin position="175"/>
        <end position="242"/>
    </location>
</feature>
<evidence type="ECO:0000313" key="5">
    <source>
        <dbReference type="Proteomes" id="UP000011087"/>
    </source>
</evidence>
<dbReference type="KEGG" id="gtt:GUITHDRAFT_153753"/>
<keyword evidence="5" id="KW-1185">Reference proteome</keyword>
<dbReference type="SUPFAM" id="SSF50156">
    <property type="entry name" value="PDZ domain-like"/>
    <property type="match status" value="1"/>
</dbReference>
<evidence type="ECO:0000256" key="1">
    <source>
        <dbReference type="SAM" id="MobiDB-lite"/>
    </source>
</evidence>
<dbReference type="HOGENOM" id="CLU_835358_0_0_1"/>
<feature type="compositionally biased region" description="Acidic residues" evidence="1">
    <location>
        <begin position="26"/>
        <end position="39"/>
    </location>
</feature>
<dbReference type="RefSeq" id="XP_005828782.1">
    <property type="nucleotide sequence ID" value="XM_005828725.1"/>
</dbReference>
<proteinExistence type="predicted"/>
<dbReference type="Gene3D" id="2.30.42.10">
    <property type="match status" value="1"/>
</dbReference>